<feature type="region of interest" description="Disordered" evidence="4">
    <location>
        <begin position="438"/>
        <end position="478"/>
    </location>
</feature>
<keyword evidence="2" id="KW-0677">Repeat</keyword>
<evidence type="ECO:0000256" key="3">
    <source>
        <dbReference type="PROSITE-ProRule" id="PRU00221"/>
    </source>
</evidence>
<evidence type="ECO:0000256" key="4">
    <source>
        <dbReference type="SAM" id="MobiDB-lite"/>
    </source>
</evidence>
<name>A0A8D7FF31_MUSAM</name>
<reference evidence="5" key="1">
    <citation type="submission" date="2021-03" db="EMBL/GenBank/DDBJ databases">
        <authorList>
            <consortium name="Genoscope - CEA"/>
            <person name="William W."/>
        </authorList>
    </citation>
    <scope>NUCLEOTIDE SEQUENCE</scope>
    <source>
        <strain evidence="5">Doubled-haploid Pahang</strain>
    </source>
</reference>
<protein>
    <submittedName>
        <fullName evidence="5">(wild Malaysian banana) hypothetical protein</fullName>
    </submittedName>
</protein>
<evidence type="ECO:0000256" key="2">
    <source>
        <dbReference type="ARBA" id="ARBA00022737"/>
    </source>
</evidence>
<feature type="repeat" description="WD" evidence="3">
    <location>
        <begin position="371"/>
        <end position="412"/>
    </location>
</feature>
<dbReference type="SUPFAM" id="SSF50978">
    <property type="entry name" value="WD40 repeat-like"/>
    <property type="match status" value="1"/>
</dbReference>
<dbReference type="InterPro" id="IPR045151">
    <property type="entry name" value="DCAF8"/>
</dbReference>
<dbReference type="PROSITE" id="PS50294">
    <property type="entry name" value="WD_REPEATS_REGION"/>
    <property type="match status" value="1"/>
</dbReference>
<dbReference type="PROSITE" id="PS50082">
    <property type="entry name" value="WD_REPEATS_2"/>
    <property type="match status" value="2"/>
</dbReference>
<dbReference type="PANTHER" id="PTHR15574:SF21">
    <property type="entry name" value="DDB1- AND CUL4-ASSOCIATED FACTOR 8"/>
    <property type="match status" value="1"/>
</dbReference>
<dbReference type="InterPro" id="IPR001680">
    <property type="entry name" value="WD40_rpt"/>
</dbReference>
<organism evidence="5">
    <name type="scientific">Musa acuminata subsp. malaccensis</name>
    <name type="common">Wild banana</name>
    <name type="synonym">Musa malaccensis</name>
    <dbReference type="NCBI Taxonomy" id="214687"/>
    <lineage>
        <taxon>Eukaryota</taxon>
        <taxon>Viridiplantae</taxon>
        <taxon>Streptophyta</taxon>
        <taxon>Embryophyta</taxon>
        <taxon>Tracheophyta</taxon>
        <taxon>Spermatophyta</taxon>
        <taxon>Magnoliopsida</taxon>
        <taxon>Liliopsida</taxon>
        <taxon>Zingiberales</taxon>
        <taxon>Musaceae</taxon>
        <taxon>Musa</taxon>
    </lineage>
</organism>
<dbReference type="Pfam" id="PF00400">
    <property type="entry name" value="WD40"/>
    <property type="match status" value="4"/>
</dbReference>
<dbReference type="InterPro" id="IPR015943">
    <property type="entry name" value="WD40/YVTN_repeat-like_dom_sf"/>
</dbReference>
<evidence type="ECO:0000313" key="5">
    <source>
        <dbReference type="EMBL" id="CAG1851503.1"/>
    </source>
</evidence>
<dbReference type="PANTHER" id="PTHR15574">
    <property type="entry name" value="WD REPEAT DOMAIN-CONTAINING FAMILY"/>
    <property type="match status" value="1"/>
</dbReference>
<dbReference type="EMBL" id="HG996468">
    <property type="protein sequence ID" value="CAG1851503.1"/>
    <property type="molecule type" value="Genomic_DNA"/>
</dbReference>
<dbReference type="SMART" id="SM00320">
    <property type="entry name" value="WD40"/>
    <property type="match status" value="7"/>
</dbReference>
<feature type="repeat" description="WD" evidence="3">
    <location>
        <begin position="51"/>
        <end position="83"/>
    </location>
</feature>
<evidence type="ECO:0000256" key="1">
    <source>
        <dbReference type="ARBA" id="ARBA00022574"/>
    </source>
</evidence>
<dbReference type="Gene3D" id="2.130.10.10">
    <property type="entry name" value="YVTN repeat-like/Quinoprotein amine dehydrogenase"/>
    <property type="match status" value="3"/>
</dbReference>
<accession>A0A8D7FF31</accession>
<proteinExistence type="predicted"/>
<sequence>MATSGKRKRSCSSGILNLCQREVGFLSPRTFAHRAGASEDLVLRLGIDRKLNKHEGCVNTVSLNADGNILVSGSDDRTVILWDWAVGTVRISFNSGHKNNVFQARFMPYSSDRTIVTSAADGEVRLAQLREGGQVAVKLLAEHDGAVHKVAIEPGSPHVFFSCGEDGLVRHFDLRSKSSTKLFICRSFTSSIAYMSLVNLNAIAIDPRNPNFFAVAGADDYARVYDIRKYKWDGSTNYGYPYDCFCPPHLIDHTEGITGLAYSDTSELLASYINEFIYLFPKDQGLGSNPVAAFLELDSDSDDKSDVDATSLSPIDTNVRPGLRVYKGHRNRNTVKGVSFFGPNCEYVVSGSDCGRIFIWRKKDGELLRAMEGDKYVVNCIESHPYTTMIASSGMENDIKIWVPNTKEPAQTINLDEVRIMNILFLMTNRLDSEFDYDDEYDCDNDDDDDDNDDDHDSDDDDDDVSFGDGDDDIDIDDNDMDYYTHFNNWP</sequence>
<gene>
    <name evidence="5" type="ORF">GSMUA_190630.1</name>
</gene>
<dbReference type="InterPro" id="IPR036322">
    <property type="entry name" value="WD40_repeat_dom_sf"/>
</dbReference>
<keyword evidence="1 3" id="KW-0853">WD repeat</keyword>
<dbReference type="AlphaFoldDB" id="A0A8D7FF31"/>